<dbReference type="Pfam" id="PF00857">
    <property type="entry name" value="Isochorismatase"/>
    <property type="match status" value="1"/>
</dbReference>
<dbReference type="InterPro" id="IPR050272">
    <property type="entry name" value="Isochorismatase-like_hydrls"/>
</dbReference>
<keyword evidence="4" id="KW-1185">Reference proteome</keyword>
<comment type="caution">
    <text evidence="3">The sequence shown here is derived from an EMBL/GenBank/DDBJ whole genome shotgun (WGS) entry which is preliminary data.</text>
</comment>
<dbReference type="GO" id="GO:0016787">
    <property type="term" value="F:hydrolase activity"/>
    <property type="evidence" value="ECO:0007669"/>
    <property type="project" value="UniProtKB-KW"/>
</dbReference>
<protein>
    <submittedName>
        <fullName evidence="3">Nicotinamidase-related amidase</fullName>
    </submittedName>
</protein>
<evidence type="ECO:0000259" key="2">
    <source>
        <dbReference type="Pfam" id="PF00857"/>
    </source>
</evidence>
<accession>A0A7W3IV15</accession>
<reference evidence="3 4" key="1">
    <citation type="submission" date="2020-07" db="EMBL/GenBank/DDBJ databases">
        <title>Sequencing the genomes of 1000 actinobacteria strains.</title>
        <authorList>
            <person name="Klenk H.-P."/>
        </authorList>
    </citation>
    <scope>NUCLEOTIDE SEQUENCE [LARGE SCALE GENOMIC DNA]</scope>
    <source>
        <strain evidence="3 4">DSM 100723</strain>
    </source>
</reference>
<dbReference type="AlphaFoldDB" id="A0A7W3IV15"/>
<dbReference type="Gene3D" id="3.40.50.850">
    <property type="entry name" value="Isochorismatase-like"/>
    <property type="match status" value="1"/>
</dbReference>
<dbReference type="PANTHER" id="PTHR43540">
    <property type="entry name" value="PEROXYUREIDOACRYLATE/UREIDOACRYLATE AMIDOHYDROLASE-RELATED"/>
    <property type="match status" value="1"/>
</dbReference>
<feature type="domain" description="Isochorismatase-like" evidence="2">
    <location>
        <begin position="4"/>
        <end position="169"/>
    </location>
</feature>
<sequence length="182" mass="19254">MSRWLVAIDLQHVFADPDSYWATPRFAEVLPVTLALAERFEGRVLATRFVAPAEPTGAWVDYYRDWPDALTPADHPQYDLVPEVAALGPRVLTAPTFGKWGAELAALVGPDPELVVTGVSTDCCVLSTALAAADAGARVTVVADGCAGATDEDHARALTAMALYGPLITVVDHAALDADGRI</sequence>
<evidence type="ECO:0000256" key="1">
    <source>
        <dbReference type="ARBA" id="ARBA00022801"/>
    </source>
</evidence>
<evidence type="ECO:0000313" key="4">
    <source>
        <dbReference type="Proteomes" id="UP000523079"/>
    </source>
</evidence>
<dbReference type="Proteomes" id="UP000523079">
    <property type="component" value="Unassembled WGS sequence"/>
</dbReference>
<dbReference type="InterPro" id="IPR036380">
    <property type="entry name" value="Isochorismatase-like_sf"/>
</dbReference>
<dbReference type="SUPFAM" id="SSF52499">
    <property type="entry name" value="Isochorismatase-like hydrolases"/>
    <property type="match status" value="1"/>
</dbReference>
<evidence type="ECO:0000313" key="3">
    <source>
        <dbReference type="EMBL" id="MBA8795803.1"/>
    </source>
</evidence>
<organism evidence="3 4">
    <name type="scientific">Microlunatus kandeliicorticis</name>
    <dbReference type="NCBI Taxonomy" id="1759536"/>
    <lineage>
        <taxon>Bacteria</taxon>
        <taxon>Bacillati</taxon>
        <taxon>Actinomycetota</taxon>
        <taxon>Actinomycetes</taxon>
        <taxon>Propionibacteriales</taxon>
        <taxon>Propionibacteriaceae</taxon>
        <taxon>Microlunatus</taxon>
    </lineage>
</organism>
<dbReference type="InterPro" id="IPR000868">
    <property type="entry name" value="Isochorismatase-like_dom"/>
</dbReference>
<name>A0A7W3IV15_9ACTN</name>
<gene>
    <name evidence="3" type="ORF">FHX74_003444</name>
</gene>
<proteinExistence type="predicted"/>
<dbReference type="EMBL" id="JACGWT010000006">
    <property type="protein sequence ID" value="MBA8795803.1"/>
    <property type="molecule type" value="Genomic_DNA"/>
</dbReference>
<dbReference type="RefSeq" id="WP_182561425.1">
    <property type="nucleotide sequence ID" value="NZ_JACGWT010000006.1"/>
</dbReference>
<keyword evidence="1" id="KW-0378">Hydrolase</keyword>
<dbReference type="PANTHER" id="PTHR43540:SF6">
    <property type="entry name" value="ISOCHORISMATASE-LIKE DOMAIN-CONTAINING PROTEIN"/>
    <property type="match status" value="1"/>
</dbReference>